<dbReference type="EMBL" id="CP047650">
    <property type="protein sequence ID" value="QHI96930.1"/>
    <property type="molecule type" value="Genomic_DNA"/>
</dbReference>
<feature type="region of interest" description="Disordered" evidence="1">
    <location>
        <begin position="241"/>
        <end position="280"/>
    </location>
</feature>
<proteinExistence type="predicted"/>
<accession>A0A857IZA2</accession>
<protein>
    <submittedName>
        <fullName evidence="2">Uncharacterized protein</fullName>
    </submittedName>
</protein>
<feature type="compositionally biased region" description="Polar residues" evidence="1">
    <location>
        <begin position="241"/>
        <end position="253"/>
    </location>
</feature>
<dbReference type="Proteomes" id="UP000464787">
    <property type="component" value="Chromosome"/>
</dbReference>
<keyword evidence="3" id="KW-1185">Reference proteome</keyword>
<name>A0A857IZA2_9BURK</name>
<evidence type="ECO:0000313" key="2">
    <source>
        <dbReference type="EMBL" id="QHI96930.1"/>
    </source>
</evidence>
<sequence>MSFPISATNILTDNLDRARRFLFPGMQDSSAAAKDKIPTSVADTVYKDSLKDIGEISPKMIDLLGLKRDDVAKSGEVHYGEPFRAKRAALSDPNAPVPKSVFRASAGLQPAAAPDIRADQAEVPTASEGLTEEMQIRLDGTVSNAVAAFLEETGQPGVDLDDSDEPAAKAAAALGRQIARAVKPHLTEYELKLLGSSSPFTDAFKGWVEVYAYRLTFGNLDYTEDGKKLVAWARQEAAQVEAQSDNPRRQNSLAYGYEGGLESERGGTRRRPAPLDAYPNKQDMESYAPCGKFVRLYQFNPHIGDYATVYTRVDPEDCRGNKDTDIAYQLGRFFTHTSHLNVKFHITDMENLPYGVEVPTGDNAWSRNCGPDNILTADNNRWEWFGKGAPECPPYVSNLAKWRDHLKSFMSTDFWAALPDGNLPKALPKRLLTSSALRTPSRPSNSTRA</sequence>
<organism evidence="2 3">
    <name type="scientific">Xylophilus rhododendri</name>
    <dbReference type="NCBI Taxonomy" id="2697032"/>
    <lineage>
        <taxon>Bacteria</taxon>
        <taxon>Pseudomonadati</taxon>
        <taxon>Pseudomonadota</taxon>
        <taxon>Betaproteobacteria</taxon>
        <taxon>Burkholderiales</taxon>
        <taxon>Xylophilus</taxon>
    </lineage>
</organism>
<dbReference type="AlphaFoldDB" id="A0A857IZA2"/>
<dbReference type="KEGG" id="xyk:GT347_02355"/>
<reference evidence="2 3" key="1">
    <citation type="submission" date="2020-01" db="EMBL/GenBank/DDBJ databases">
        <title>Genome sequencing of strain KACC 21265.</title>
        <authorList>
            <person name="Heo J."/>
            <person name="Kim S.-J."/>
            <person name="Kim J.-S."/>
            <person name="Hong S.-B."/>
            <person name="Kwon S.-W."/>
        </authorList>
    </citation>
    <scope>NUCLEOTIDE SEQUENCE [LARGE SCALE GENOMIC DNA]</scope>
    <source>
        <strain evidence="2 3">KACC 21265</strain>
    </source>
</reference>
<dbReference type="RefSeq" id="WP_160550448.1">
    <property type="nucleotide sequence ID" value="NZ_CP047650.1"/>
</dbReference>
<evidence type="ECO:0000313" key="3">
    <source>
        <dbReference type="Proteomes" id="UP000464787"/>
    </source>
</evidence>
<evidence type="ECO:0000256" key="1">
    <source>
        <dbReference type="SAM" id="MobiDB-lite"/>
    </source>
</evidence>
<gene>
    <name evidence="2" type="ORF">GT347_02355</name>
</gene>